<reference evidence="1 2" key="1">
    <citation type="journal article" date="2016" name="Front. Microbiol.">
        <title>Single-Cell (Meta-)Genomics of a Dimorphic Candidatus Thiomargarita nelsonii Reveals Genomic Plasticity.</title>
        <authorList>
            <person name="Flood B.E."/>
            <person name="Fliss P."/>
            <person name="Jones D.S."/>
            <person name="Dick G.J."/>
            <person name="Jain S."/>
            <person name="Kaster A.K."/>
            <person name="Winkel M."/>
            <person name="Mussmann M."/>
            <person name="Bailey J."/>
        </authorList>
    </citation>
    <scope>NUCLEOTIDE SEQUENCE [LARGE SCALE GENOMIC DNA]</scope>
    <source>
        <strain evidence="1">Hydrate Ridge</strain>
    </source>
</reference>
<comment type="caution">
    <text evidence="1">The sequence shown here is derived from an EMBL/GenBank/DDBJ whole genome shotgun (WGS) entry which is preliminary data.</text>
</comment>
<dbReference type="Proteomes" id="UP000030428">
    <property type="component" value="Unassembled WGS sequence"/>
</dbReference>
<proteinExistence type="predicted"/>
<gene>
    <name evidence="1" type="ORF">PN36_00065</name>
</gene>
<dbReference type="SUPFAM" id="SSF52091">
    <property type="entry name" value="SpoIIaa-like"/>
    <property type="match status" value="1"/>
</dbReference>
<evidence type="ECO:0000313" key="2">
    <source>
        <dbReference type="Proteomes" id="UP000030428"/>
    </source>
</evidence>
<dbReference type="InterPro" id="IPR036513">
    <property type="entry name" value="STAS_dom_sf"/>
</dbReference>
<dbReference type="EMBL" id="JSZA02000001">
    <property type="protein sequence ID" value="KHD11591.1"/>
    <property type="molecule type" value="Genomic_DNA"/>
</dbReference>
<dbReference type="AlphaFoldDB" id="A0A0A6S687"/>
<keyword evidence="2" id="KW-1185">Reference proteome</keyword>
<evidence type="ECO:0008006" key="3">
    <source>
        <dbReference type="Google" id="ProtNLM"/>
    </source>
</evidence>
<accession>A0A0A6S687</accession>
<sequence>MEITTTEYSVKYYPEVDTIYLQGIMRLNGHEYQPITKFLEQVTALEPVLLKLNLRQLKALNSSGISMLGRFVFAMNKKQTIQLILEGSHEIVWQEKWGKNFQLLMPSLRLEWE</sequence>
<evidence type="ECO:0000313" key="1">
    <source>
        <dbReference type="EMBL" id="KHD11591.1"/>
    </source>
</evidence>
<protein>
    <recommendedName>
        <fullName evidence="3">STAS domain-containing protein</fullName>
    </recommendedName>
</protein>
<organism evidence="1 2">
    <name type="scientific">Candidatus Thiomargarita nelsonii</name>
    <dbReference type="NCBI Taxonomy" id="1003181"/>
    <lineage>
        <taxon>Bacteria</taxon>
        <taxon>Pseudomonadati</taxon>
        <taxon>Pseudomonadota</taxon>
        <taxon>Gammaproteobacteria</taxon>
        <taxon>Thiotrichales</taxon>
        <taxon>Thiotrichaceae</taxon>
        <taxon>Thiomargarita</taxon>
    </lineage>
</organism>
<dbReference type="NCBIfam" id="NF047705">
    <property type="entry name" value="slr1659_superfam"/>
    <property type="match status" value="1"/>
</dbReference>
<name>A0A0A6S687_9GAMM</name>